<keyword evidence="3" id="KW-1185">Reference proteome</keyword>
<name>A0A1M5IXH6_9BACT</name>
<keyword evidence="1" id="KW-0175">Coiled coil</keyword>
<dbReference type="EMBL" id="FQUC01000021">
    <property type="protein sequence ID" value="SHG32759.1"/>
    <property type="molecule type" value="Genomic_DNA"/>
</dbReference>
<dbReference type="SUPFAM" id="SSF110849">
    <property type="entry name" value="ParB/Sulfiredoxin"/>
    <property type="match status" value="1"/>
</dbReference>
<dbReference type="STRING" id="1346286.SAMN05444362_12143"/>
<gene>
    <name evidence="2" type="ORF">SAMN05444362_12143</name>
</gene>
<reference evidence="3" key="1">
    <citation type="submission" date="2016-11" db="EMBL/GenBank/DDBJ databases">
        <authorList>
            <person name="Varghese N."/>
            <person name="Submissions S."/>
        </authorList>
    </citation>
    <scope>NUCLEOTIDE SEQUENCE [LARGE SCALE GENOMIC DNA]</scope>
    <source>
        <strain evidence="3">DSM 27370</strain>
    </source>
</reference>
<dbReference type="RefSeq" id="WP_062184296.1">
    <property type="nucleotide sequence ID" value="NZ_BBXL01000026.1"/>
</dbReference>
<sequence>MSDLYKQSETVVIKRSQINFAPYNPKNHTKEQINEIKKNIKRVAFLGGIVWNVITGNLIDGHKRVMALDILNKYDGTPDTDYEVKVEKIELDLKTEKEQNIFQTQSRTQFDLDILSTIIPDIDYKNAGLTGDDLQLIGIDFTFQTETEQSITNEINNLIGPVQNQKEAIKQAKKELSQAEKIAHNKEVKAQVMQEAQDKAENMEAYVMISFEDYKTKAAFMERFGFDAREKFLKGEVFENMIERVE</sequence>
<proteinExistence type="predicted"/>
<dbReference type="OrthoDB" id="1007248at2"/>
<evidence type="ECO:0000313" key="3">
    <source>
        <dbReference type="Proteomes" id="UP000184480"/>
    </source>
</evidence>
<dbReference type="AlphaFoldDB" id="A0A1M5IXH6"/>
<evidence type="ECO:0000256" key="1">
    <source>
        <dbReference type="SAM" id="Coils"/>
    </source>
</evidence>
<organism evidence="2 3">
    <name type="scientific">Dysgonomonas macrotermitis</name>
    <dbReference type="NCBI Taxonomy" id="1346286"/>
    <lineage>
        <taxon>Bacteria</taxon>
        <taxon>Pseudomonadati</taxon>
        <taxon>Bacteroidota</taxon>
        <taxon>Bacteroidia</taxon>
        <taxon>Bacteroidales</taxon>
        <taxon>Dysgonomonadaceae</taxon>
        <taxon>Dysgonomonas</taxon>
    </lineage>
</organism>
<dbReference type="Proteomes" id="UP000184480">
    <property type="component" value="Unassembled WGS sequence"/>
</dbReference>
<accession>A0A1M5IXH6</accession>
<feature type="coiled-coil region" evidence="1">
    <location>
        <begin position="162"/>
        <end position="189"/>
    </location>
</feature>
<evidence type="ECO:0008006" key="4">
    <source>
        <dbReference type="Google" id="ProtNLM"/>
    </source>
</evidence>
<dbReference type="InterPro" id="IPR036086">
    <property type="entry name" value="ParB/Sulfiredoxin_sf"/>
</dbReference>
<evidence type="ECO:0000313" key="2">
    <source>
        <dbReference type="EMBL" id="SHG32759.1"/>
    </source>
</evidence>
<protein>
    <recommendedName>
        <fullName evidence="4">ParB-like nuclease domain-containing protein</fullName>
    </recommendedName>
</protein>